<sequence length="182" mass="19185">MSPLYPFSSFSPHGSTHTVPNNLPDHISSSLVNLFFLYSLCFSCNTEAIIARDARATTTDPCGRTTSAPRSFLDGPSTGPFTGGPTPFASTNDVTRITAFKGDITTLRGTVNQMVADMVKLMALLKGPNLASSNSTPPSGYGPTVDPNPWVPLTHASESGEALVIHAPVVLLSTDLLPPLVQ</sequence>
<proteinExistence type="predicted"/>
<keyword evidence="3" id="KW-1185">Reference proteome</keyword>
<evidence type="ECO:0000256" key="1">
    <source>
        <dbReference type="SAM" id="MobiDB-lite"/>
    </source>
</evidence>
<feature type="region of interest" description="Disordered" evidence="1">
    <location>
        <begin position="57"/>
        <end position="88"/>
    </location>
</feature>
<comment type="caution">
    <text evidence="2">The sequence shown here is derived from an EMBL/GenBank/DDBJ whole genome shotgun (WGS) entry which is preliminary data.</text>
</comment>
<gene>
    <name evidence="2" type="ORF">CRG98_015691</name>
</gene>
<organism evidence="2 3">
    <name type="scientific">Punica granatum</name>
    <name type="common">Pomegranate</name>
    <dbReference type="NCBI Taxonomy" id="22663"/>
    <lineage>
        <taxon>Eukaryota</taxon>
        <taxon>Viridiplantae</taxon>
        <taxon>Streptophyta</taxon>
        <taxon>Embryophyta</taxon>
        <taxon>Tracheophyta</taxon>
        <taxon>Spermatophyta</taxon>
        <taxon>Magnoliopsida</taxon>
        <taxon>eudicotyledons</taxon>
        <taxon>Gunneridae</taxon>
        <taxon>Pentapetalae</taxon>
        <taxon>rosids</taxon>
        <taxon>malvids</taxon>
        <taxon>Myrtales</taxon>
        <taxon>Lythraceae</taxon>
        <taxon>Punica</taxon>
    </lineage>
</organism>
<dbReference type="Proteomes" id="UP000233551">
    <property type="component" value="Unassembled WGS sequence"/>
</dbReference>
<evidence type="ECO:0000313" key="3">
    <source>
        <dbReference type="Proteomes" id="UP000233551"/>
    </source>
</evidence>
<reference evidence="2 3" key="1">
    <citation type="submission" date="2017-11" db="EMBL/GenBank/DDBJ databases">
        <title>De-novo sequencing of pomegranate (Punica granatum L.) genome.</title>
        <authorList>
            <person name="Akparov Z."/>
            <person name="Amiraslanov A."/>
            <person name="Hajiyeva S."/>
            <person name="Abbasov M."/>
            <person name="Kaur K."/>
            <person name="Hamwieh A."/>
            <person name="Solovyev V."/>
            <person name="Salamov A."/>
            <person name="Braich B."/>
            <person name="Kosarev P."/>
            <person name="Mahmoud A."/>
            <person name="Hajiyev E."/>
            <person name="Babayeva S."/>
            <person name="Izzatullayeva V."/>
            <person name="Mammadov A."/>
            <person name="Mammadov A."/>
            <person name="Sharifova S."/>
            <person name="Ojaghi J."/>
            <person name="Eynullazada K."/>
            <person name="Bayramov B."/>
            <person name="Abdulazimova A."/>
            <person name="Shahmuradov I."/>
        </authorList>
    </citation>
    <scope>NUCLEOTIDE SEQUENCE [LARGE SCALE GENOMIC DNA]</scope>
    <source>
        <strain evidence="3">cv. AG2017</strain>
        <tissue evidence="2">Leaf</tissue>
    </source>
</reference>
<evidence type="ECO:0000313" key="2">
    <source>
        <dbReference type="EMBL" id="PKI63910.1"/>
    </source>
</evidence>
<protein>
    <submittedName>
        <fullName evidence="2">Uncharacterized protein</fullName>
    </submittedName>
</protein>
<accession>A0A2I0K6X7</accession>
<feature type="compositionally biased region" description="Low complexity" evidence="1">
    <location>
        <begin position="75"/>
        <end position="88"/>
    </location>
</feature>
<dbReference type="AlphaFoldDB" id="A0A2I0K6X7"/>
<dbReference type="EMBL" id="PGOL01000865">
    <property type="protein sequence ID" value="PKI63910.1"/>
    <property type="molecule type" value="Genomic_DNA"/>
</dbReference>
<name>A0A2I0K6X7_PUNGR</name>